<protein>
    <recommendedName>
        <fullName evidence="5">Serine/threonine protein kinase</fullName>
    </recommendedName>
</protein>
<reference evidence="3 4" key="1">
    <citation type="submission" date="2020-04" db="EMBL/GenBank/DDBJ databases">
        <title>MicrobeNet Type strains.</title>
        <authorList>
            <person name="Nicholson A.C."/>
        </authorList>
    </citation>
    <scope>NUCLEOTIDE SEQUENCE [LARGE SCALE GENOMIC DNA]</scope>
    <source>
        <strain evidence="3 4">ATCC 700731</strain>
    </source>
</reference>
<evidence type="ECO:0000313" key="4">
    <source>
        <dbReference type="Proteomes" id="UP000518188"/>
    </source>
</evidence>
<evidence type="ECO:0000256" key="1">
    <source>
        <dbReference type="SAM" id="MobiDB-lite"/>
    </source>
</evidence>
<evidence type="ECO:0000313" key="3">
    <source>
        <dbReference type="EMBL" id="NKZ14785.1"/>
    </source>
</evidence>
<dbReference type="Proteomes" id="UP000518188">
    <property type="component" value="Unassembled WGS sequence"/>
</dbReference>
<evidence type="ECO:0008006" key="5">
    <source>
        <dbReference type="Google" id="ProtNLM"/>
    </source>
</evidence>
<name>A0A7X6RZF9_9MYCO</name>
<accession>A0A7X6RZF9</accession>
<keyword evidence="2" id="KW-0812">Transmembrane</keyword>
<sequence length="167" mass="17471">MEESDRRTGIPREAWAAIGVIGAAAVTGLVTITVNHSSSSGGPSTSTASSMSSTHSSPVAAMMGHWAGTANTEEGHSFDITLTIDRECRIGERCGSIGVPSVPCHGQVFLSRADGDEVEFRVADFDASSDLQKCQEGPGELFRLLPDGTLGYRTTYPPVAEGVLGRS</sequence>
<comment type="caution">
    <text evidence="3">The sequence shown here is derived from an EMBL/GenBank/DDBJ whole genome shotgun (WGS) entry which is preliminary data.</text>
</comment>
<feature type="region of interest" description="Disordered" evidence="1">
    <location>
        <begin position="36"/>
        <end position="56"/>
    </location>
</feature>
<dbReference type="AlphaFoldDB" id="A0A7X6RZF9"/>
<evidence type="ECO:0000256" key="2">
    <source>
        <dbReference type="SAM" id="Phobius"/>
    </source>
</evidence>
<keyword evidence="2" id="KW-1133">Transmembrane helix</keyword>
<dbReference type="RefSeq" id="WP_162563093.1">
    <property type="nucleotide sequence ID" value="NZ_JAAXPJ010000014.1"/>
</dbReference>
<organism evidence="3 4">
    <name type="scientific">Mycolicibacterium septicum DSM 44393</name>
    <dbReference type="NCBI Taxonomy" id="1341646"/>
    <lineage>
        <taxon>Bacteria</taxon>
        <taxon>Bacillati</taxon>
        <taxon>Actinomycetota</taxon>
        <taxon>Actinomycetes</taxon>
        <taxon>Mycobacteriales</taxon>
        <taxon>Mycobacteriaceae</taxon>
        <taxon>Mycolicibacterium</taxon>
    </lineage>
</organism>
<keyword evidence="2" id="KW-0472">Membrane</keyword>
<feature type="transmembrane region" description="Helical" evidence="2">
    <location>
        <begin position="14"/>
        <end position="34"/>
    </location>
</feature>
<proteinExistence type="predicted"/>
<gene>
    <name evidence="3" type="ORF">HGA11_27755</name>
</gene>
<dbReference type="EMBL" id="JAAXPJ010000014">
    <property type="protein sequence ID" value="NKZ14785.1"/>
    <property type="molecule type" value="Genomic_DNA"/>
</dbReference>